<evidence type="ECO:0000313" key="1">
    <source>
        <dbReference type="EMBL" id="KAJ8902295.1"/>
    </source>
</evidence>
<dbReference type="GO" id="GO:0003824">
    <property type="term" value="F:catalytic activity"/>
    <property type="evidence" value="ECO:0007669"/>
    <property type="project" value="InterPro"/>
</dbReference>
<dbReference type="AlphaFoldDB" id="A0AAV8UIC6"/>
<dbReference type="SUPFAM" id="SSF56752">
    <property type="entry name" value="D-aminoacid aminotransferase-like PLP-dependent enzymes"/>
    <property type="match status" value="1"/>
</dbReference>
<accession>A0AAV8UIC6</accession>
<name>A0AAV8UIC6_9RHOD</name>
<reference evidence="1 2" key="1">
    <citation type="journal article" date="2023" name="Nat. Commun.">
        <title>Origin of minicircular mitochondrial genomes in red algae.</title>
        <authorList>
            <person name="Lee Y."/>
            <person name="Cho C.H."/>
            <person name="Lee Y.M."/>
            <person name="Park S.I."/>
            <person name="Yang J.H."/>
            <person name="West J.A."/>
            <person name="Bhattacharya D."/>
            <person name="Yoon H.S."/>
        </authorList>
    </citation>
    <scope>NUCLEOTIDE SEQUENCE [LARGE SCALE GENOMIC DNA]</scope>
    <source>
        <strain evidence="1 2">CCMP1338</strain>
        <tissue evidence="1">Whole cell</tissue>
    </source>
</reference>
<dbReference type="Gene3D" id="3.20.10.10">
    <property type="entry name" value="D-amino Acid Aminotransferase, subunit A, domain 2"/>
    <property type="match status" value="1"/>
</dbReference>
<dbReference type="PANTHER" id="PTHR47703">
    <property type="entry name" value="D-AMINOACID AMINOTRANSFERASE-LIKE PLP-DEPENDENT ENZYMES SUPERFAMILY PROTEIN"/>
    <property type="match status" value="1"/>
</dbReference>
<dbReference type="PANTHER" id="PTHR47703:SF2">
    <property type="entry name" value="D-AMINOACID AMINOTRANSFERASE-LIKE PLP-DEPENDENT ENZYMES SUPERFAMILY PROTEIN"/>
    <property type="match status" value="1"/>
</dbReference>
<keyword evidence="2" id="KW-1185">Reference proteome</keyword>
<dbReference type="EMBL" id="JAMWBK010000009">
    <property type="protein sequence ID" value="KAJ8902295.1"/>
    <property type="molecule type" value="Genomic_DNA"/>
</dbReference>
<proteinExistence type="predicted"/>
<dbReference type="InterPro" id="IPR001544">
    <property type="entry name" value="Aminotrans_IV"/>
</dbReference>
<dbReference type="Pfam" id="PF01063">
    <property type="entry name" value="Aminotran_4"/>
    <property type="match status" value="1"/>
</dbReference>
<dbReference type="Proteomes" id="UP001157974">
    <property type="component" value="Unassembled WGS sequence"/>
</dbReference>
<evidence type="ECO:0000313" key="2">
    <source>
        <dbReference type="Proteomes" id="UP001157974"/>
    </source>
</evidence>
<dbReference type="InterPro" id="IPR043132">
    <property type="entry name" value="BCAT-like_C"/>
</dbReference>
<organism evidence="1 2">
    <name type="scientific">Rhodosorus marinus</name>
    <dbReference type="NCBI Taxonomy" id="101924"/>
    <lineage>
        <taxon>Eukaryota</taxon>
        <taxon>Rhodophyta</taxon>
        <taxon>Stylonematophyceae</taxon>
        <taxon>Stylonematales</taxon>
        <taxon>Stylonemataceae</taxon>
        <taxon>Rhodosorus</taxon>
    </lineage>
</organism>
<comment type="caution">
    <text evidence="1">The sequence shown here is derived from an EMBL/GenBank/DDBJ whole genome shotgun (WGS) entry which is preliminary data.</text>
</comment>
<gene>
    <name evidence="1" type="ORF">NDN08_006702</name>
</gene>
<dbReference type="InterPro" id="IPR036038">
    <property type="entry name" value="Aminotransferase-like"/>
</dbReference>
<protein>
    <submittedName>
        <fullName evidence="1">Uncharacterized protein</fullName>
    </submittedName>
</protein>
<sequence length="322" mass="36028">MTGGNRNLNKFGVSRNGVACGEASAGVRRQMSSFLASEVPRGAYTAMRTSRNRSAVFLLDFHKKRLVDSHRLLLAQDENSASFSDPLTTSEERFLQLAVKSISACIYSLNEILDKDEVDREAMITVVVTLSKPYEVHALASLLPDFREGGVGVEVRTGPRSRPKAKDTQWAITRKQWENIRLPGVEETILADEDGHLLEGATSNLFIFIDDVLCTAPDVILPGHVREVIIDRVCPMLDIPVRMEAPTLESRSRWQGGFITNARRLLDVVSFVKLPEKEGAQEVNLQTTQRTRQIRDALATLVEDSSDPIIRYEQYTSPQPKY</sequence>